<accession>A0A9E2L6H2</accession>
<organism evidence="2 3">
    <name type="scientific">Candidatus Paraprevotella stercoravium</name>
    <dbReference type="NCBI Taxonomy" id="2838725"/>
    <lineage>
        <taxon>Bacteria</taxon>
        <taxon>Pseudomonadati</taxon>
        <taxon>Bacteroidota</taxon>
        <taxon>Bacteroidia</taxon>
        <taxon>Bacteroidales</taxon>
        <taxon>Prevotellaceae</taxon>
        <taxon>Paraprevotella</taxon>
    </lineage>
</organism>
<evidence type="ECO:0000256" key="1">
    <source>
        <dbReference type="SAM" id="Phobius"/>
    </source>
</evidence>
<name>A0A9E2L6H2_9BACT</name>
<reference evidence="2" key="2">
    <citation type="submission" date="2021-04" db="EMBL/GenBank/DDBJ databases">
        <authorList>
            <person name="Gilroy R."/>
        </authorList>
    </citation>
    <scope>NUCLEOTIDE SEQUENCE</scope>
    <source>
        <strain evidence="2">G3-2149</strain>
    </source>
</reference>
<keyword evidence="1" id="KW-0472">Membrane</keyword>
<protein>
    <submittedName>
        <fullName evidence="2">Zinc ribbon domain-containing protein</fullName>
    </submittedName>
</protein>
<keyword evidence="1" id="KW-1133">Transmembrane helix</keyword>
<sequence>MDNKIKYCPYCGEKILKEAKKCRHCGEWLTEETKKAAEIKKREQEQASFEKWKEEHSEKQKKNNASDILISILMYAIFWGGIALIVHGTVPSDTRMERAIIKDMQECVRDKTTSYTSLLLGDEAAEIASLFFDSSISDGSIFEQFKKNNSITIESKWLWSVGKIHNRNTVDEGTVVCFGFLGIVIPFVEWEDFILKDEKKTN</sequence>
<gene>
    <name evidence="2" type="ORF">H9789_08605</name>
</gene>
<proteinExistence type="predicted"/>
<keyword evidence="1" id="KW-0812">Transmembrane</keyword>
<evidence type="ECO:0000313" key="3">
    <source>
        <dbReference type="Proteomes" id="UP000823865"/>
    </source>
</evidence>
<dbReference type="Proteomes" id="UP000823865">
    <property type="component" value="Unassembled WGS sequence"/>
</dbReference>
<comment type="caution">
    <text evidence="2">The sequence shown here is derived from an EMBL/GenBank/DDBJ whole genome shotgun (WGS) entry which is preliminary data.</text>
</comment>
<dbReference type="AlphaFoldDB" id="A0A9E2L6H2"/>
<reference evidence="2" key="1">
    <citation type="journal article" date="2021" name="PeerJ">
        <title>Extensive microbial diversity within the chicken gut microbiome revealed by metagenomics and culture.</title>
        <authorList>
            <person name="Gilroy R."/>
            <person name="Ravi A."/>
            <person name="Getino M."/>
            <person name="Pursley I."/>
            <person name="Horton D.L."/>
            <person name="Alikhan N.F."/>
            <person name="Baker D."/>
            <person name="Gharbi K."/>
            <person name="Hall N."/>
            <person name="Watson M."/>
            <person name="Adriaenssens E.M."/>
            <person name="Foster-Nyarko E."/>
            <person name="Jarju S."/>
            <person name="Secka A."/>
            <person name="Antonio M."/>
            <person name="Oren A."/>
            <person name="Chaudhuri R.R."/>
            <person name="La Ragione R."/>
            <person name="Hildebrand F."/>
            <person name="Pallen M.J."/>
        </authorList>
    </citation>
    <scope>NUCLEOTIDE SEQUENCE</scope>
    <source>
        <strain evidence="2">G3-2149</strain>
    </source>
</reference>
<dbReference type="EMBL" id="JAHLFU010000181">
    <property type="protein sequence ID" value="MBU3853856.1"/>
    <property type="molecule type" value="Genomic_DNA"/>
</dbReference>
<feature type="transmembrane region" description="Helical" evidence="1">
    <location>
        <begin position="68"/>
        <end position="90"/>
    </location>
</feature>
<evidence type="ECO:0000313" key="2">
    <source>
        <dbReference type="EMBL" id="MBU3853856.1"/>
    </source>
</evidence>